<dbReference type="GO" id="GO:0005737">
    <property type="term" value="C:cytoplasm"/>
    <property type="evidence" value="ECO:0007669"/>
    <property type="project" value="UniProtKB-SubCell"/>
</dbReference>
<name>A0A2U8E0Z6_9BACT</name>
<dbReference type="InterPro" id="IPR001020">
    <property type="entry name" value="PTS_HPr_His_P_site"/>
</dbReference>
<dbReference type="NCBIfam" id="TIGR01003">
    <property type="entry name" value="PTS_HPr_family"/>
    <property type="match status" value="1"/>
</dbReference>
<dbReference type="KEGG" id="elut:CKA38_03840"/>
<keyword evidence="7" id="KW-1185">Reference proteome</keyword>
<accession>A0A2U8E0Z6</accession>
<dbReference type="InterPro" id="IPR050399">
    <property type="entry name" value="HPr"/>
</dbReference>
<protein>
    <submittedName>
        <fullName evidence="6">Phosphocarrier protein HPr</fullName>
    </submittedName>
</protein>
<evidence type="ECO:0000256" key="4">
    <source>
        <dbReference type="ARBA" id="ARBA00022683"/>
    </source>
</evidence>
<dbReference type="InterPro" id="IPR002114">
    <property type="entry name" value="PTS_HPr_Ser_P_site"/>
</dbReference>
<evidence type="ECO:0000259" key="5">
    <source>
        <dbReference type="PROSITE" id="PS51350"/>
    </source>
</evidence>
<keyword evidence="4" id="KW-0598">Phosphotransferase system</keyword>
<evidence type="ECO:0000313" key="7">
    <source>
        <dbReference type="Proteomes" id="UP000244896"/>
    </source>
</evidence>
<comment type="similarity">
    <text evidence="2">Belongs to the HPr family.</text>
</comment>
<dbReference type="SUPFAM" id="SSF55594">
    <property type="entry name" value="HPr-like"/>
    <property type="match status" value="1"/>
</dbReference>
<dbReference type="InterPro" id="IPR035895">
    <property type="entry name" value="HPr-like_sf"/>
</dbReference>
<dbReference type="PANTHER" id="PTHR33705:SF2">
    <property type="entry name" value="PHOSPHOCARRIER PROTEIN NPR"/>
    <property type="match status" value="1"/>
</dbReference>
<dbReference type="CDD" id="cd00367">
    <property type="entry name" value="PTS-HPr_like"/>
    <property type="match status" value="1"/>
</dbReference>
<dbReference type="AlphaFoldDB" id="A0A2U8E0Z6"/>
<evidence type="ECO:0000256" key="1">
    <source>
        <dbReference type="ARBA" id="ARBA00004496"/>
    </source>
</evidence>
<keyword evidence="3" id="KW-0963">Cytoplasm</keyword>
<feature type="domain" description="HPr" evidence="5">
    <location>
        <begin position="14"/>
        <end position="101"/>
    </location>
</feature>
<comment type="subcellular location">
    <subcellularLocation>
        <location evidence="1">Cytoplasm</location>
    </subcellularLocation>
</comment>
<organism evidence="6 7">
    <name type="scientific">Ereboglobus luteus</name>
    <dbReference type="NCBI Taxonomy" id="1796921"/>
    <lineage>
        <taxon>Bacteria</taxon>
        <taxon>Pseudomonadati</taxon>
        <taxon>Verrucomicrobiota</taxon>
        <taxon>Opitutia</taxon>
        <taxon>Opitutales</taxon>
        <taxon>Opitutaceae</taxon>
        <taxon>Ereboglobus</taxon>
    </lineage>
</organism>
<reference evidence="6 7" key="1">
    <citation type="journal article" date="2018" name="Syst. Appl. Microbiol.">
        <title>Ereboglobus luteus gen. nov. sp. nov. from cockroach guts, and new insights into the oxygen relationship of the genera Opitutus and Didymococcus (Verrucomicrobia: Opitutaceae).</title>
        <authorList>
            <person name="Tegtmeier D."/>
            <person name="Belitz A."/>
            <person name="Radek R."/>
            <person name="Heimerl T."/>
            <person name="Brune A."/>
        </authorList>
    </citation>
    <scope>NUCLEOTIDE SEQUENCE [LARGE SCALE GENOMIC DNA]</scope>
    <source>
        <strain evidence="6 7">Ho45</strain>
    </source>
</reference>
<dbReference type="EMBL" id="CP023004">
    <property type="protein sequence ID" value="AWI08496.1"/>
    <property type="molecule type" value="Genomic_DNA"/>
</dbReference>
<proteinExistence type="inferred from homology"/>
<dbReference type="PROSITE" id="PS51350">
    <property type="entry name" value="PTS_HPR_DOM"/>
    <property type="match status" value="1"/>
</dbReference>
<dbReference type="Gene3D" id="3.30.1340.10">
    <property type="entry name" value="HPr-like"/>
    <property type="match status" value="1"/>
</dbReference>
<dbReference type="PRINTS" id="PR00107">
    <property type="entry name" value="PHOSPHOCPHPR"/>
</dbReference>
<evidence type="ECO:0000313" key="6">
    <source>
        <dbReference type="EMBL" id="AWI08496.1"/>
    </source>
</evidence>
<dbReference type="InterPro" id="IPR000032">
    <property type="entry name" value="HPr-like"/>
</dbReference>
<dbReference type="RefSeq" id="WP_108824305.1">
    <property type="nucleotide sequence ID" value="NZ_CP023004.1"/>
</dbReference>
<dbReference type="PROSITE" id="PS00369">
    <property type="entry name" value="PTS_HPR_HIS"/>
    <property type="match status" value="1"/>
</dbReference>
<sequence>MENTETSSSATASPLVKELVVQNKMGIHARPAAMIVRITNKYKADVFMEKDGEQVNGKSIMGLMMLAAGKGSKIKFTASGADAQQMLVELEQLFARKFDEA</sequence>
<evidence type="ECO:0000256" key="2">
    <source>
        <dbReference type="ARBA" id="ARBA00010736"/>
    </source>
</evidence>
<dbReference type="Proteomes" id="UP000244896">
    <property type="component" value="Chromosome"/>
</dbReference>
<dbReference type="OrthoDB" id="9809047at2"/>
<dbReference type="PROSITE" id="PS00589">
    <property type="entry name" value="PTS_HPR_SER"/>
    <property type="match status" value="1"/>
</dbReference>
<dbReference type="Pfam" id="PF00381">
    <property type="entry name" value="PTS-HPr"/>
    <property type="match status" value="1"/>
</dbReference>
<dbReference type="PANTHER" id="PTHR33705">
    <property type="entry name" value="PHOSPHOCARRIER PROTEIN HPR"/>
    <property type="match status" value="1"/>
</dbReference>
<gene>
    <name evidence="6" type="ORF">CKA38_03840</name>
</gene>
<dbReference type="GO" id="GO:0009401">
    <property type="term" value="P:phosphoenolpyruvate-dependent sugar phosphotransferase system"/>
    <property type="evidence" value="ECO:0007669"/>
    <property type="project" value="UniProtKB-KW"/>
</dbReference>
<evidence type="ECO:0000256" key="3">
    <source>
        <dbReference type="ARBA" id="ARBA00022490"/>
    </source>
</evidence>